<dbReference type="PANTHER" id="PTHR30024:SF47">
    <property type="entry name" value="TAURINE-BINDING PERIPLASMIC PROTEIN"/>
    <property type="match status" value="1"/>
</dbReference>
<dbReference type="InterPro" id="IPR001638">
    <property type="entry name" value="Solute-binding_3/MltF_N"/>
</dbReference>
<keyword evidence="10" id="KW-0812">Transmembrane</keyword>
<evidence type="ECO:0000256" key="2">
    <source>
        <dbReference type="ARBA" id="ARBA00004533"/>
    </source>
</evidence>
<evidence type="ECO:0000256" key="10">
    <source>
        <dbReference type="SAM" id="Phobius"/>
    </source>
</evidence>
<evidence type="ECO:0000256" key="1">
    <source>
        <dbReference type="ARBA" id="ARBA00004418"/>
    </source>
</evidence>
<keyword evidence="4" id="KW-0813">Transport</keyword>
<feature type="transmembrane region" description="Helical" evidence="10">
    <location>
        <begin position="27"/>
        <end position="46"/>
    </location>
</feature>
<keyword evidence="13" id="KW-1185">Reference proteome</keyword>
<dbReference type="AlphaFoldDB" id="A0A365YMR4"/>
<evidence type="ECO:0000313" key="12">
    <source>
        <dbReference type="EMBL" id="RBM03996.1"/>
    </source>
</evidence>
<evidence type="ECO:0000256" key="9">
    <source>
        <dbReference type="SAM" id="MobiDB-lite"/>
    </source>
</evidence>
<evidence type="ECO:0000259" key="11">
    <source>
        <dbReference type="SMART" id="SM00062"/>
    </source>
</evidence>
<organism evidence="12 13">
    <name type="scientific">Glutamicibacter soli</name>
    <dbReference type="NCBI Taxonomy" id="453836"/>
    <lineage>
        <taxon>Bacteria</taxon>
        <taxon>Bacillati</taxon>
        <taxon>Actinomycetota</taxon>
        <taxon>Actinomycetes</taxon>
        <taxon>Micrococcales</taxon>
        <taxon>Micrococcaceae</taxon>
        <taxon>Glutamicibacter</taxon>
    </lineage>
</organism>
<name>A0A365YMR4_9MICC</name>
<evidence type="ECO:0000256" key="7">
    <source>
        <dbReference type="ARBA" id="ARBA00022729"/>
    </source>
</evidence>
<dbReference type="EMBL" id="POAF01000001">
    <property type="protein sequence ID" value="RBM03996.1"/>
    <property type="molecule type" value="Genomic_DNA"/>
</dbReference>
<dbReference type="Gene3D" id="3.40.190.10">
    <property type="entry name" value="Periplasmic binding protein-like II"/>
    <property type="match status" value="2"/>
</dbReference>
<dbReference type="InterPro" id="IPR044527">
    <property type="entry name" value="NrtA/CpmA_ABC-bd_dom"/>
</dbReference>
<evidence type="ECO:0000313" key="13">
    <source>
        <dbReference type="Proteomes" id="UP000252167"/>
    </source>
</evidence>
<keyword evidence="7" id="KW-0732">Signal</keyword>
<dbReference type="CDD" id="cd13553">
    <property type="entry name" value="PBP2_NrtA_CpmA_like"/>
    <property type="match status" value="1"/>
</dbReference>
<sequence length="361" mass="36760">MQPPEQPAAGRTRLTAHAPRANRRGRALGAAAAGLLAVAAVLTAFVPAPAKNAGTAADQGPAATLRLGYFANATHAPALVADAKGILDKAVGADGTTLETQIFNAGPAAIEALNSGAIDAAYLGPSPALNSYLSSGGTSLRIIAGAASGGASLVVSKDITEVSQLAGTELATPQYGGTQDVALRSFLKERGLDESVTVTPSSNGTVPQLFARGSIDGAWLPEPHASLLVKQYGAHRLVNEAQLWPEGKFPTTVLVASQEFITKHPDTVRELVQANAQAINWLNTTGEQQKLHTVQQALAAHGGGTLSDEVISAALDQISFDETPLSGTFDTLVAHAAAVGIGEPGSTQGLVDDSFAAGEGK</sequence>
<proteinExistence type="inferred from homology"/>
<keyword evidence="8 10" id="KW-0472">Membrane</keyword>
<feature type="domain" description="Solute-binding protein family 3/N-terminal" evidence="11">
    <location>
        <begin position="64"/>
        <end position="314"/>
    </location>
</feature>
<evidence type="ECO:0000256" key="8">
    <source>
        <dbReference type="ARBA" id="ARBA00023136"/>
    </source>
</evidence>
<keyword evidence="6" id="KW-0997">Cell inner membrane</keyword>
<evidence type="ECO:0000256" key="5">
    <source>
        <dbReference type="ARBA" id="ARBA00022475"/>
    </source>
</evidence>
<comment type="subcellular location">
    <subcellularLocation>
        <location evidence="2">Cell inner membrane</location>
    </subcellularLocation>
    <subcellularLocation>
        <location evidence="1">Periplasm</location>
    </subcellularLocation>
</comment>
<evidence type="ECO:0000256" key="4">
    <source>
        <dbReference type="ARBA" id="ARBA00022448"/>
    </source>
</evidence>
<dbReference type="SMART" id="SM00062">
    <property type="entry name" value="PBPb"/>
    <property type="match status" value="1"/>
</dbReference>
<dbReference type="PANTHER" id="PTHR30024">
    <property type="entry name" value="ALIPHATIC SULFONATES-BINDING PROTEIN-RELATED"/>
    <property type="match status" value="1"/>
</dbReference>
<keyword evidence="10" id="KW-1133">Transmembrane helix</keyword>
<accession>A0A365YMR4</accession>
<protein>
    <submittedName>
        <fullName evidence="12">Sulfonate ABC transporter substrate-binding protein</fullName>
    </submittedName>
</protein>
<reference evidence="12 13" key="1">
    <citation type="submission" date="2018-01" db="EMBL/GenBank/DDBJ databases">
        <title>Glutamicibacter soli strain NHPC-3 Whole genome sequence and assembly.</title>
        <authorList>
            <person name="Choudhury P."/>
            <person name="Gupta D."/>
            <person name="Sengupta K."/>
            <person name="Jawed A."/>
            <person name="Sultana N."/>
            <person name="Saha P."/>
        </authorList>
    </citation>
    <scope>NUCLEOTIDE SEQUENCE [LARGE SCALE GENOMIC DNA]</scope>
    <source>
        <strain evidence="12 13">NHPC-3</strain>
    </source>
</reference>
<feature type="region of interest" description="Disordered" evidence="9">
    <location>
        <begin position="1"/>
        <end position="21"/>
    </location>
</feature>
<dbReference type="GO" id="GO:0005886">
    <property type="term" value="C:plasma membrane"/>
    <property type="evidence" value="ECO:0007669"/>
    <property type="project" value="UniProtKB-SubCell"/>
</dbReference>
<evidence type="ECO:0000256" key="3">
    <source>
        <dbReference type="ARBA" id="ARBA00010742"/>
    </source>
</evidence>
<dbReference type="RefSeq" id="WP_113606361.1">
    <property type="nucleotide sequence ID" value="NZ_POAF01000001.1"/>
</dbReference>
<dbReference type="SUPFAM" id="SSF53850">
    <property type="entry name" value="Periplasmic binding protein-like II"/>
    <property type="match status" value="1"/>
</dbReference>
<comment type="caution">
    <text evidence="12">The sequence shown here is derived from an EMBL/GenBank/DDBJ whole genome shotgun (WGS) entry which is preliminary data.</text>
</comment>
<keyword evidence="5" id="KW-1003">Cell membrane</keyword>
<comment type="similarity">
    <text evidence="3">Belongs to the bacterial solute-binding protein SsuA/TauA family.</text>
</comment>
<dbReference type="GO" id="GO:0042597">
    <property type="term" value="C:periplasmic space"/>
    <property type="evidence" value="ECO:0007669"/>
    <property type="project" value="UniProtKB-SubCell"/>
</dbReference>
<evidence type="ECO:0000256" key="6">
    <source>
        <dbReference type="ARBA" id="ARBA00022519"/>
    </source>
</evidence>
<dbReference type="Proteomes" id="UP000252167">
    <property type="component" value="Unassembled WGS sequence"/>
</dbReference>
<gene>
    <name evidence="12" type="ORF">C1H84_01445</name>
</gene>
<dbReference type="Pfam" id="PF13379">
    <property type="entry name" value="NMT1_2"/>
    <property type="match status" value="1"/>
</dbReference>